<evidence type="ECO:0000313" key="4">
    <source>
        <dbReference type="EMBL" id="GFJ94605.1"/>
    </source>
</evidence>
<name>A0A6V8LPE9_9ACTN</name>
<evidence type="ECO:0000256" key="2">
    <source>
        <dbReference type="PIRSR" id="PIRSR600888-1"/>
    </source>
</evidence>
<comment type="caution">
    <text evidence="4">The sequence shown here is derived from an EMBL/GenBank/DDBJ whole genome shotgun (WGS) entry which is preliminary data.</text>
</comment>
<organism evidence="4 5">
    <name type="scientific">Phytohabitans rumicis</name>
    <dbReference type="NCBI Taxonomy" id="1076125"/>
    <lineage>
        <taxon>Bacteria</taxon>
        <taxon>Bacillati</taxon>
        <taxon>Actinomycetota</taxon>
        <taxon>Actinomycetes</taxon>
        <taxon>Micromonosporales</taxon>
        <taxon>Micromonosporaceae</taxon>
    </lineage>
</organism>
<dbReference type="Gene3D" id="2.60.120.10">
    <property type="entry name" value="Jelly Rolls"/>
    <property type="match status" value="1"/>
</dbReference>
<evidence type="ECO:0000256" key="3">
    <source>
        <dbReference type="PIRSR" id="PIRSR600888-3"/>
    </source>
</evidence>
<feature type="site" description="Participates in a stacking interaction with the thymidine ring of dTDP-4-oxo-6-deoxyglucose" evidence="3">
    <location>
        <position position="138"/>
    </location>
</feature>
<dbReference type="GO" id="GO:0000271">
    <property type="term" value="P:polysaccharide biosynthetic process"/>
    <property type="evidence" value="ECO:0007669"/>
    <property type="project" value="TreeGrafter"/>
</dbReference>
<dbReference type="RefSeq" id="WP_173081781.1">
    <property type="nucleotide sequence ID" value="NZ_BAABJB010000020.1"/>
</dbReference>
<dbReference type="InterPro" id="IPR011051">
    <property type="entry name" value="RmlC_Cupin_sf"/>
</dbReference>
<proteinExistence type="inferred from homology"/>
<dbReference type="PANTHER" id="PTHR21047:SF2">
    <property type="entry name" value="THYMIDINE DIPHOSPHO-4-KETO-RHAMNOSE 3,5-EPIMERASE"/>
    <property type="match status" value="1"/>
</dbReference>
<sequence length="199" mass="21701">MKIRSLSIDGAWEITPQPHGDPRGLFLEWYRFDKLAEVVGHPLELAQANMSVSARGVVRGVHFADVPPGQAKYVTCPRGAVLDVIVDIRVGSPTFGRWDAVRLDDVDRRAVYIGEGLGHGFCALTDDATLTYLCSTTYNPGAEHTVHPLDPDLAIEWPADAPQLSARDDAAPSLAEAMASGLLPVYDTCRAYTETLRQE</sequence>
<dbReference type="SUPFAM" id="SSF51182">
    <property type="entry name" value="RmlC-like cupins"/>
    <property type="match status" value="1"/>
</dbReference>
<keyword evidence="5" id="KW-1185">Reference proteome</keyword>
<feature type="active site" description="Proton acceptor" evidence="2">
    <location>
        <position position="62"/>
    </location>
</feature>
<comment type="similarity">
    <text evidence="1">Belongs to the dTDP-4-dehydrorhamnose 3,5-epimerase family.</text>
</comment>
<dbReference type="Proteomes" id="UP000482960">
    <property type="component" value="Unassembled WGS sequence"/>
</dbReference>
<dbReference type="InterPro" id="IPR014710">
    <property type="entry name" value="RmlC-like_jellyroll"/>
</dbReference>
<dbReference type="EMBL" id="BLPG01000001">
    <property type="protein sequence ID" value="GFJ94605.1"/>
    <property type="molecule type" value="Genomic_DNA"/>
</dbReference>
<evidence type="ECO:0000313" key="5">
    <source>
        <dbReference type="Proteomes" id="UP000482960"/>
    </source>
</evidence>
<dbReference type="CDD" id="cd00438">
    <property type="entry name" value="cupin_RmlC"/>
    <property type="match status" value="1"/>
</dbReference>
<dbReference type="AlphaFoldDB" id="A0A6V8LPE9"/>
<dbReference type="GO" id="GO:0019305">
    <property type="term" value="P:dTDP-rhamnose biosynthetic process"/>
    <property type="evidence" value="ECO:0007669"/>
    <property type="project" value="TreeGrafter"/>
</dbReference>
<gene>
    <name evidence="4" type="primary">rmlC</name>
    <name evidence="4" type="ORF">Prum_082470</name>
</gene>
<feature type="active site" description="Proton donor" evidence="2">
    <location>
        <position position="132"/>
    </location>
</feature>
<evidence type="ECO:0000256" key="1">
    <source>
        <dbReference type="ARBA" id="ARBA00010154"/>
    </source>
</evidence>
<dbReference type="PANTHER" id="PTHR21047">
    <property type="entry name" value="DTDP-6-DEOXY-D-GLUCOSE-3,5 EPIMERASE"/>
    <property type="match status" value="1"/>
</dbReference>
<dbReference type="GO" id="GO:0008830">
    <property type="term" value="F:dTDP-4-dehydrorhamnose 3,5-epimerase activity"/>
    <property type="evidence" value="ECO:0007669"/>
    <property type="project" value="InterPro"/>
</dbReference>
<protein>
    <submittedName>
        <fullName evidence="4">dTDP-4-dehydrorhamnose 3,5-epimerase</fullName>
    </submittedName>
</protein>
<dbReference type="GO" id="GO:0005829">
    <property type="term" value="C:cytosol"/>
    <property type="evidence" value="ECO:0007669"/>
    <property type="project" value="TreeGrafter"/>
</dbReference>
<accession>A0A6V8LPE9</accession>
<dbReference type="InterPro" id="IPR000888">
    <property type="entry name" value="RmlC-like"/>
</dbReference>
<reference evidence="4 5" key="1">
    <citation type="submission" date="2020-03" db="EMBL/GenBank/DDBJ databases">
        <title>Whole genome shotgun sequence of Phytohabitans rumicis NBRC 108638.</title>
        <authorList>
            <person name="Komaki H."/>
            <person name="Tamura T."/>
        </authorList>
    </citation>
    <scope>NUCLEOTIDE SEQUENCE [LARGE SCALE GENOMIC DNA]</scope>
    <source>
        <strain evidence="4 5">NBRC 108638</strain>
    </source>
</reference>
<reference evidence="4 5" key="2">
    <citation type="submission" date="2020-03" db="EMBL/GenBank/DDBJ databases">
        <authorList>
            <person name="Ichikawa N."/>
            <person name="Kimura A."/>
            <person name="Kitahashi Y."/>
            <person name="Uohara A."/>
        </authorList>
    </citation>
    <scope>NUCLEOTIDE SEQUENCE [LARGE SCALE GENOMIC DNA]</scope>
    <source>
        <strain evidence="4 5">NBRC 108638</strain>
    </source>
</reference>
<dbReference type="Pfam" id="PF00908">
    <property type="entry name" value="dTDP_sugar_isom"/>
    <property type="match status" value="1"/>
</dbReference>